<reference evidence="8 9" key="1">
    <citation type="submission" date="2022-07" db="EMBL/GenBank/DDBJ databases">
        <title>Genome-wide signatures of adaptation to extreme environments.</title>
        <authorList>
            <person name="Cho C.H."/>
            <person name="Yoon H.S."/>
        </authorList>
    </citation>
    <scope>NUCLEOTIDE SEQUENCE [LARGE SCALE GENOMIC DNA]</scope>
    <source>
        <strain evidence="8 9">DBV 063 E5</strain>
    </source>
</reference>
<dbReference type="SUPFAM" id="SSF47923">
    <property type="entry name" value="Ypt/Rab-GAP domain of gyp1p"/>
    <property type="match status" value="2"/>
</dbReference>
<dbReference type="Pfam" id="PF00566">
    <property type="entry name" value="RabGAP-TBC"/>
    <property type="match status" value="1"/>
</dbReference>
<feature type="domain" description="Rhodanese" evidence="7">
    <location>
        <begin position="423"/>
        <end position="565"/>
    </location>
</feature>
<keyword evidence="9" id="KW-1185">Reference proteome</keyword>
<evidence type="ECO:0000259" key="7">
    <source>
        <dbReference type="PROSITE" id="PS50206"/>
    </source>
</evidence>
<dbReference type="InterPro" id="IPR001763">
    <property type="entry name" value="Rhodanese-like_dom"/>
</dbReference>
<keyword evidence="3" id="KW-0217">Developmental protein</keyword>
<dbReference type="GO" id="GO:0005829">
    <property type="term" value="C:cytosol"/>
    <property type="evidence" value="ECO:0007669"/>
    <property type="project" value="GOC"/>
</dbReference>
<evidence type="ECO:0000256" key="4">
    <source>
        <dbReference type="ARBA" id="ARBA00023034"/>
    </source>
</evidence>
<dbReference type="InterPro" id="IPR036873">
    <property type="entry name" value="Rhodanese-like_dom_sf"/>
</dbReference>
<evidence type="ECO:0000313" key="8">
    <source>
        <dbReference type="EMBL" id="KAK4537721.1"/>
    </source>
</evidence>
<feature type="domain" description="Rab-GAP TBC" evidence="6">
    <location>
        <begin position="63"/>
        <end position="311"/>
    </location>
</feature>
<sequence length="787" mass="87366">MGFVEQECSPETLSDAKVVEVQSILDTVEASRSDATGGRRERPSGSALRQRLQEAVVEVTGGIVPHRLRRRIWHELLQCPAPTYERDAGMAGETVPTGVSDESMLLALDVAGARGSEYDAVQDAPVENENNNAGSANATVNHTAEVEALQPDLEETYEIIERDAERTRRGLQAFEDERTRQQLCRWLRVFCASRRVPYIQGLNEVAAVFLLLPAPEADAGADSRYDMFAAFVEAYLPFALQEVSQPFVKLKQVFRAYARLLAYHDPELAAHLTRHSLTPDMYTTSWFVTLFAHNFVVEAVLALWDALLLDGDPVRVVFFALVMLVSNRQSVLMANEARLPELLMQLALRTRTEVQAAWQWADKLMRRTPRSFTEALRQEVFGEGSPEARSLLAGWCLQMDAREALSRYTPPSAGRLDGRLSIAIPPCCLVDCRARQERACGRVAGAVEVDLEALRDARMRQSLGGAPPAPEQPLEAGLSAEARAELRTAEERLQQAVADRLIVCVLGSGGGGGGGDDEDTELALNEEALDVYPLVQWLLERGVPYVCVLAGGFAALAALDNSSLEYDAERLLQARRRKVLLAQQLRGTAATAHANNNRAAIVDRPEWKIDRVLLTALGWRNTRTSDASLARAPPDEWMQRDRLRLAKDTGVDLASPLTLRRLQLYPCLKFQRKSNAFVKRYLGVTRRALFVLAPDRARNTVFRIKSGRALLQLRRIVFRKERRDLVVFEFRAASSPAVDKKIVCCMPDGLDECVGQIRAYLVALKSQLRAQRAAASAGKRAMEGNRG</sequence>
<dbReference type="PROSITE" id="PS50086">
    <property type="entry name" value="TBC_RABGAP"/>
    <property type="match status" value="1"/>
</dbReference>
<dbReference type="Gene3D" id="1.10.8.270">
    <property type="entry name" value="putative rabgap domain of human tbc1 domain family member 14 like domains"/>
    <property type="match status" value="1"/>
</dbReference>
<gene>
    <name evidence="8" type="ORF">CDCA_CDCA14G3746</name>
</gene>
<comment type="subcellular location">
    <subcellularLocation>
        <location evidence="1">Golgi apparatus</location>
        <location evidence="1">trans-Golgi network</location>
    </subcellularLocation>
</comment>
<dbReference type="Gene3D" id="1.10.472.80">
    <property type="entry name" value="Ypt/Rab-GAP domain of gyp1p, domain 3"/>
    <property type="match status" value="1"/>
</dbReference>
<evidence type="ECO:0000259" key="6">
    <source>
        <dbReference type="PROSITE" id="PS50086"/>
    </source>
</evidence>
<accession>A0AAV9J004</accession>
<evidence type="ECO:0000256" key="1">
    <source>
        <dbReference type="ARBA" id="ARBA00004601"/>
    </source>
</evidence>
<dbReference type="Proteomes" id="UP001301350">
    <property type="component" value="Unassembled WGS sequence"/>
</dbReference>
<evidence type="ECO:0000313" key="9">
    <source>
        <dbReference type="Proteomes" id="UP001301350"/>
    </source>
</evidence>
<dbReference type="EMBL" id="JANCYW010000014">
    <property type="protein sequence ID" value="KAK4537721.1"/>
    <property type="molecule type" value="Genomic_DNA"/>
</dbReference>
<evidence type="ECO:0000256" key="2">
    <source>
        <dbReference type="ARBA" id="ARBA00014207"/>
    </source>
</evidence>
<dbReference type="GO" id="GO:0099041">
    <property type="term" value="P:vesicle tethering to Golgi"/>
    <property type="evidence" value="ECO:0007669"/>
    <property type="project" value="TreeGrafter"/>
</dbReference>
<dbReference type="InterPro" id="IPR000195">
    <property type="entry name" value="Rab-GAP-TBC_dom"/>
</dbReference>
<keyword evidence="4" id="KW-0333">Golgi apparatus</keyword>
<dbReference type="PANTHER" id="PTHR13297">
    <property type="entry name" value="TBC1 DOMAIN FAMILY MEMBER 23-RELATED"/>
    <property type="match status" value="1"/>
</dbReference>
<name>A0AAV9J004_CYACA</name>
<protein>
    <recommendedName>
        <fullName evidence="2">TBC1 domain family member 23</fullName>
    </recommendedName>
</protein>
<dbReference type="SUPFAM" id="SSF52821">
    <property type="entry name" value="Rhodanese/Cell cycle control phosphatase"/>
    <property type="match status" value="1"/>
</dbReference>
<dbReference type="SMART" id="SM00450">
    <property type="entry name" value="RHOD"/>
    <property type="match status" value="1"/>
</dbReference>
<dbReference type="PANTHER" id="PTHR13297:SF5">
    <property type="entry name" value="TBC1 DOMAIN FAMILY MEMBER 23"/>
    <property type="match status" value="1"/>
</dbReference>
<evidence type="ECO:0000256" key="3">
    <source>
        <dbReference type="ARBA" id="ARBA00022473"/>
    </source>
</evidence>
<dbReference type="GO" id="GO:0042147">
    <property type="term" value="P:retrograde transport, endosome to Golgi"/>
    <property type="evidence" value="ECO:0007669"/>
    <property type="project" value="InterPro"/>
</dbReference>
<comment type="caution">
    <text evidence="8">The sequence shown here is derived from an EMBL/GenBank/DDBJ whole genome shotgun (WGS) entry which is preliminary data.</text>
</comment>
<dbReference type="InterPro" id="IPR035969">
    <property type="entry name" value="Rab-GAP_TBC_sf"/>
</dbReference>
<dbReference type="SMART" id="SM00164">
    <property type="entry name" value="TBC"/>
    <property type="match status" value="1"/>
</dbReference>
<organism evidence="8 9">
    <name type="scientific">Cyanidium caldarium</name>
    <name type="common">Red alga</name>
    <dbReference type="NCBI Taxonomy" id="2771"/>
    <lineage>
        <taxon>Eukaryota</taxon>
        <taxon>Rhodophyta</taxon>
        <taxon>Bangiophyceae</taxon>
        <taxon>Cyanidiales</taxon>
        <taxon>Cyanidiaceae</taxon>
        <taxon>Cyanidium</taxon>
    </lineage>
</organism>
<evidence type="ECO:0000256" key="5">
    <source>
        <dbReference type="SAM" id="MobiDB-lite"/>
    </source>
</evidence>
<dbReference type="PROSITE" id="PS50206">
    <property type="entry name" value="RHODANESE_3"/>
    <property type="match status" value="1"/>
</dbReference>
<proteinExistence type="predicted"/>
<feature type="compositionally biased region" description="Basic and acidic residues" evidence="5">
    <location>
        <begin position="29"/>
        <end position="43"/>
    </location>
</feature>
<feature type="region of interest" description="Disordered" evidence="5">
    <location>
        <begin position="29"/>
        <end position="49"/>
    </location>
</feature>
<dbReference type="AlphaFoldDB" id="A0AAV9J004"/>
<dbReference type="InterPro" id="IPR039755">
    <property type="entry name" value="TBC1D23"/>
</dbReference>
<dbReference type="GO" id="GO:0005802">
    <property type="term" value="C:trans-Golgi network"/>
    <property type="evidence" value="ECO:0007669"/>
    <property type="project" value="TreeGrafter"/>
</dbReference>